<keyword evidence="3" id="KW-0812">Transmembrane</keyword>
<dbReference type="PROSITE" id="PS50923">
    <property type="entry name" value="SUSHI"/>
    <property type="match status" value="1"/>
</dbReference>
<keyword evidence="6" id="KW-1185">Reference proteome</keyword>
<dbReference type="InterPro" id="IPR000436">
    <property type="entry name" value="Sushi_SCR_CCP_dom"/>
</dbReference>
<comment type="caution">
    <text evidence="5">The sequence shown here is derived from an EMBL/GenBank/DDBJ whole genome shotgun (WGS) entry which is preliminary data.</text>
</comment>
<evidence type="ECO:0000256" key="3">
    <source>
        <dbReference type="SAM" id="Phobius"/>
    </source>
</evidence>
<dbReference type="OrthoDB" id="74764at2759"/>
<dbReference type="InterPro" id="IPR035976">
    <property type="entry name" value="Sushi/SCR/CCP_sf"/>
</dbReference>
<accession>A0A2G8KG04</accession>
<evidence type="ECO:0000313" key="6">
    <source>
        <dbReference type="Proteomes" id="UP000230750"/>
    </source>
</evidence>
<evidence type="ECO:0000256" key="2">
    <source>
        <dbReference type="PROSITE-ProRule" id="PRU00302"/>
    </source>
</evidence>
<evidence type="ECO:0000259" key="4">
    <source>
        <dbReference type="PROSITE" id="PS50923"/>
    </source>
</evidence>
<dbReference type="Proteomes" id="UP000230750">
    <property type="component" value="Unassembled WGS sequence"/>
</dbReference>
<reference evidence="5 6" key="1">
    <citation type="journal article" date="2017" name="PLoS Biol.">
        <title>The sea cucumber genome provides insights into morphological evolution and visceral regeneration.</title>
        <authorList>
            <person name="Zhang X."/>
            <person name="Sun L."/>
            <person name="Yuan J."/>
            <person name="Sun Y."/>
            <person name="Gao Y."/>
            <person name="Zhang L."/>
            <person name="Li S."/>
            <person name="Dai H."/>
            <person name="Hamel J.F."/>
            <person name="Liu C."/>
            <person name="Yu Y."/>
            <person name="Liu S."/>
            <person name="Lin W."/>
            <person name="Guo K."/>
            <person name="Jin S."/>
            <person name="Xu P."/>
            <person name="Storey K.B."/>
            <person name="Huan P."/>
            <person name="Zhang T."/>
            <person name="Zhou Y."/>
            <person name="Zhang J."/>
            <person name="Lin C."/>
            <person name="Li X."/>
            <person name="Xing L."/>
            <person name="Huo D."/>
            <person name="Sun M."/>
            <person name="Wang L."/>
            <person name="Mercier A."/>
            <person name="Li F."/>
            <person name="Yang H."/>
            <person name="Xiang J."/>
        </authorList>
    </citation>
    <scope>NUCLEOTIDE SEQUENCE [LARGE SCALE GENOMIC DNA]</scope>
    <source>
        <strain evidence="5">Shaxun</strain>
        <tissue evidence="5">Muscle</tissue>
    </source>
</reference>
<keyword evidence="3" id="KW-1133">Transmembrane helix</keyword>
<evidence type="ECO:0000313" key="5">
    <source>
        <dbReference type="EMBL" id="PIK46885.1"/>
    </source>
</evidence>
<evidence type="ECO:0000256" key="1">
    <source>
        <dbReference type="ARBA" id="ARBA00023157"/>
    </source>
</evidence>
<organism evidence="5 6">
    <name type="scientific">Stichopus japonicus</name>
    <name type="common">Sea cucumber</name>
    <dbReference type="NCBI Taxonomy" id="307972"/>
    <lineage>
        <taxon>Eukaryota</taxon>
        <taxon>Metazoa</taxon>
        <taxon>Echinodermata</taxon>
        <taxon>Eleutherozoa</taxon>
        <taxon>Echinozoa</taxon>
        <taxon>Holothuroidea</taxon>
        <taxon>Aspidochirotacea</taxon>
        <taxon>Aspidochirotida</taxon>
        <taxon>Stichopodidae</taxon>
        <taxon>Apostichopus</taxon>
    </lineage>
</organism>
<dbReference type="AlphaFoldDB" id="A0A2G8KG04"/>
<dbReference type="CDD" id="cd00033">
    <property type="entry name" value="CCP"/>
    <property type="match status" value="1"/>
</dbReference>
<feature type="domain" description="Sushi" evidence="4">
    <location>
        <begin position="78"/>
        <end position="146"/>
    </location>
</feature>
<feature type="transmembrane region" description="Helical" evidence="3">
    <location>
        <begin position="198"/>
        <end position="217"/>
    </location>
</feature>
<proteinExistence type="predicted"/>
<sequence length="223" mass="24703">MNHGCYGDGNTSNTKILQGVGRWFSPHINTDDCLEFCLREGFLFVGISYGCRICYCGELDTNYTMYGRKPDSSCEQNTECNVDPALRIYQVPCPVLSLTNGRVSYKEMTAVFECDGGRSLIGEQKLQCINDNGSIIWDKEQPRCIVESTLPTSSAEISFTTLPYRNLRSPILESTTFNEFGNTLSGTNAANEGNSFPILPVMISCLIAVMLAILVLVQVDHHL</sequence>
<comment type="caution">
    <text evidence="2">Lacks conserved residue(s) required for the propagation of feature annotation.</text>
</comment>
<dbReference type="Gene3D" id="2.10.70.10">
    <property type="entry name" value="Complement Module, domain 1"/>
    <property type="match status" value="1"/>
</dbReference>
<dbReference type="SUPFAM" id="SSF57535">
    <property type="entry name" value="Complement control module/SCR domain"/>
    <property type="match status" value="1"/>
</dbReference>
<protein>
    <submittedName>
        <fullName evidence="5">Putative cell wall protein DAN4-like</fullName>
    </submittedName>
</protein>
<keyword evidence="3" id="KW-0472">Membrane</keyword>
<name>A0A2G8KG04_STIJA</name>
<gene>
    <name evidence="5" type="ORF">BSL78_16259</name>
</gene>
<keyword evidence="1" id="KW-1015">Disulfide bond</keyword>
<dbReference type="EMBL" id="MRZV01000616">
    <property type="protein sequence ID" value="PIK46885.1"/>
    <property type="molecule type" value="Genomic_DNA"/>
</dbReference>
<keyword evidence="2" id="KW-0768">Sushi</keyword>
<dbReference type="SMART" id="SM00032">
    <property type="entry name" value="CCP"/>
    <property type="match status" value="1"/>
</dbReference>